<evidence type="ECO:0000256" key="2">
    <source>
        <dbReference type="ARBA" id="ARBA00023125"/>
    </source>
</evidence>
<dbReference type="SUPFAM" id="SSF51182">
    <property type="entry name" value="RmlC-like cupins"/>
    <property type="match status" value="1"/>
</dbReference>
<dbReference type="GO" id="GO:0003700">
    <property type="term" value="F:DNA-binding transcription factor activity"/>
    <property type="evidence" value="ECO:0007669"/>
    <property type="project" value="InterPro"/>
</dbReference>
<sequence length="324" mass="37865">MSTKMLDCILKELDDVEKIQVIDGVNINDQHLDYDTKDIPKMPKESFFKEGDIFINKHHRFSYMPSHTHNFIEFNYMYSGSCTQYINDEKITLQEHDLILMDKDIIQRIDYVGENDIIVNILVKDDSVIELLRQSISQSSSIVTKFMYNASKMDAFHNNYMLFKLQNNEIAQNMIECMIMKYFETSHQKDKSLNVMMALLLSELSNSIDQQTSHFTEEENSILPILKYIDTHYDQVTLSSLSKQFGYNANYLGNKIKDETGSTFKELIEKKRLDIAQELLVATNYSTTEIAEIIGFHSAPSLFRLFQKHFHQTPNEYKAQNNHK</sequence>
<keyword evidence="2" id="KW-0238">DNA-binding</keyword>
<dbReference type="SMART" id="SM00342">
    <property type="entry name" value="HTH_ARAC"/>
    <property type="match status" value="1"/>
</dbReference>
<dbReference type="EMBL" id="CP060636">
    <property type="protein sequence ID" value="QNM11165.1"/>
    <property type="molecule type" value="Genomic_DNA"/>
</dbReference>
<keyword evidence="6" id="KW-1185">Reference proteome</keyword>
<dbReference type="InterPro" id="IPR011051">
    <property type="entry name" value="RmlC_Cupin_sf"/>
</dbReference>
<dbReference type="PROSITE" id="PS01124">
    <property type="entry name" value="HTH_ARAC_FAMILY_2"/>
    <property type="match status" value="1"/>
</dbReference>
<dbReference type="Gene3D" id="2.60.120.10">
    <property type="entry name" value="Jelly Rolls"/>
    <property type="match status" value="1"/>
</dbReference>
<dbReference type="InterPro" id="IPR009057">
    <property type="entry name" value="Homeodomain-like_sf"/>
</dbReference>
<dbReference type="PANTHER" id="PTHR43280">
    <property type="entry name" value="ARAC-FAMILY TRANSCRIPTIONAL REGULATOR"/>
    <property type="match status" value="1"/>
</dbReference>
<keyword evidence="1" id="KW-0805">Transcription regulation</keyword>
<dbReference type="InterPro" id="IPR014710">
    <property type="entry name" value="RmlC-like_jellyroll"/>
</dbReference>
<dbReference type="InterPro" id="IPR003313">
    <property type="entry name" value="AraC-bd"/>
</dbReference>
<dbReference type="Pfam" id="PF02311">
    <property type="entry name" value="AraC_binding"/>
    <property type="match status" value="1"/>
</dbReference>
<gene>
    <name evidence="5" type="ORF">H9Q80_12950</name>
</gene>
<name>A0A7G9GK33_9FIRM</name>
<dbReference type="RefSeq" id="WP_158552189.1">
    <property type="nucleotide sequence ID" value="NZ_CP060636.1"/>
</dbReference>
<accession>A0A7G9GK33</accession>
<evidence type="ECO:0000259" key="4">
    <source>
        <dbReference type="PROSITE" id="PS01124"/>
    </source>
</evidence>
<dbReference type="PANTHER" id="PTHR43280:SF28">
    <property type="entry name" value="HTH-TYPE TRANSCRIPTIONAL ACTIVATOR RHAS"/>
    <property type="match status" value="1"/>
</dbReference>
<reference evidence="5 6" key="1">
    <citation type="submission" date="2020-08" db="EMBL/GenBank/DDBJ databases">
        <authorList>
            <person name="Liu C."/>
            <person name="Sun Q."/>
        </authorList>
    </citation>
    <scope>NUCLEOTIDE SEQUENCE [LARGE SCALE GENOMIC DNA]</scope>
    <source>
        <strain evidence="5 6">NSJ-61</strain>
    </source>
</reference>
<dbReference type="Pfam" id="PF12833">
    <property type="entry name" value="HTH_18"/>
    <property type="match status" value="1"/>
</dbReference>
<feature type="domain" description="HTH araC/xylS-type" evidence="4">
    <location>
        <begin position="223"/>
        <end position="320"/>
    </location>
</feature>
<protein>
    <submittedName>
        <fullName evidence="5">Helix-turn-helix transcriptional regulator</fullName>
    </submittedName>
</protein>
<dbReference type="GO" id="GO:0043565">
    <property type="term" value="F:sequence-specific DNA binding"/>
    <property type="evidence" value="ECO:0007669"/>
    <property type="project" value="InterPro"/>
</dbReference>
<dbReference type="Gene3D" id="1.10.10.60">
    <property type="entry name" value="Homeodomain-like"/>
    <property type="match status" value="2"/>
</dbReference>
<evidence type="ECO:0000256" key="3">
    <source>
        <dbReference type="ARBA" id="ARBA00023163"/>
    </source>
</evidence>
<evidence type="ECO:0000256" key="1">
    <source>
        <dbReference type="ARBA" id="ARBA00023015"/>
    </source>
</evidence>
<evidence type="ECO:0000313" key="5">
    <source>
        <dbReference type="EMBL" id="QNM11165.1"/>
    </source>
</evidence>
<dbReference type="Proteomes" id="UP000515856">
    <property type="component" value="Chromosome"/>
</dbReference>
<dbReference type="SUPFAM" id="SSF46689">
    <property type="entry name" value="Homeodomain-like"/>
    <property type="match status" value="1"/>
</dbReference>
<dbReference type="InterPro" id="IPR018060">
    <property type="entry name" value="HTH_AraC"/>
</dbReference>
<proteinExistence type="predicted"/>
<keyword evidence="3" id="KW-0804">Transcription</keyword>
<dbReference type="AlphaFoldDB" id="A0A7G9GK33"/>
<evidence type="ECO:0000313" key="6">
    <source>
        <dbReference type="Proteomes" id="UP000515856"/>
    </source>
</evidence>
<dbReference type="KEGG" id="ehn:H9Q80_12950"/>
<organism evidence="5 6">
    <name type="scientific">[Eubacterium] hominis</name>
    <dbReference type="NCBI Taxonomy" id="2764325"/>
    <lineage>
        <taxon>Bacteria</taxon>
        <taxon>Bacillati</taxon>
        <taxon>Bacillota</taxon>
        <taxon>Erysipelotrichia</taxon>
        <taxon>Erysipelotrichales</taxon>
        <taxon>Erysipelotrichaceae</taxon>
        <taxon>Amedibacillus</taxon>
    </lineage>
</organism>